<name>A0A0G1MPJ7_9BACT</name>
<evidence type="ECO:0000313" key="1">
    <source>
        <dbReference type="EMBL" id="KKT82722.1"/>
    </source>
</evidence>
<sequence length="1140" mass="117794">MNSLSKGTRAKLQKAFSVLTGVTTVLSLSGVAYLAPVAALAVAPADYGLKEGDVVSAAGSDDPDVYIVNEMGYKRLFLNPAIFNFYGHLGGFAAVKNVSAATRDAFGTSGLFRNCEANDLKVYGVETTGEDVGMLHWVNTTGAQAVADDANFFKKVFCINNNEFNWYSKGADYTSVNQVPNYSRGGQQQQAGPISVSLAASNPASSTFVDVQSRAHLASFMFSGSGNVTNLKLKRIGVSADATLVNVYLYDGGKRLTDSATVSDGVITFNDSAGLFNATGGKVVAVMADMLDGTSGQTVGVQATSVNGAEVSVSGNLHTIADASLATVSVSTSVTPSANSALDPANDVNGWQDTVTVGTRYVWLKSVQFRVIGSVLPGDLRNFRLSVDGVQVGSAVAAADANGYIVFDVSGSPLKLETGGRVFKVMLDVVGGSGRNFKLSLRQASDIWAVDSQYNAGVLATGTFPTDAGQQTVAAGTLTITKKTDSPSGDIVKDASGVVLARYELKAQGERMKVEGLRVGVHYNARSDAALTLRNGALFADGVQVGSTAALCASDDTSCSGYSAGASASYTTYNLGSSLIVEPGMPRVLEVRADIYDSDGTNDVTADDTIQAVVQFVSGYSNVQRLTSLNYIDGPVAADQTGNTLTVKTGSMSVAKYTGYANQSVVTPKNGVKLGHFTLTAASSEDVNVNTIDITGDSVIGTDWNEADMTDMYIKVWNDAGSAIYTSPTKATVDGSASNSYSVNFTLPKSKTYQVEVWGNATSTDATALDSFTLSFDVTGITAGSSTTSNVSRTTGQTIAVATSALTVAKGSVPAARLINGGQTVAGVYKFTLTPSYDDFIVDEVYMGLASTSGTWLASTSGAVALATLKDGSTTLGSAVVNSSTASISFTGLNLSLPSTGGTKTLSVDVQYSSVGVGANDTAGKATLILDGLKYRDSAGSITTTTQANFSHTTYASNDTYVVKGYPTFTNVALGTSKLVAGSQTLFKTTLSATGGQVGWNNITFTIASSSAAGTWSSLQLWENGVNTGATASASGGNATINKRVEFTFATERVVSGGSSVTLELRGTVGGTLVAGETVTTNITNPKGSTVTTQDATVQQASGASFVWSDQSAPSHADTTADWFTDGLVKTIAESQALTY</sequence>
<gene>
    <name evidence="1" type="ORF">UW79_C0002G0039</name>
</gene>
<comment type="caution">
    <text evidence="1">The sequence shown here is derived from an EMBL/GenBank/DDBJ whole genome shotgun (WGS) entry which is preliminary data.</text>
</comment>
<organism evidence="1 2">
    <name type="scientific">Candidatus Yanofskybacteria bacterium GW2011_GWA2_44_9</name>
    <dbReference type="NCBI Taxonomy" id="1619025"/>
    <lineage>
        <taxon>Bacteria</taxon>
        <taxon>Candidatus Yanofskyibacteriota</taxon>
    </lineage>
</organism>
<protein>
    <submittedName>
        <fullName evidence="1">Glycoprotein</fullName>
    </submittedName>
</protein>
<dbReference type="EMBL" id="LCJR01000002">
    <property type="protein sequence ID" value="KKT82722.1"/>
    <property type="molecule type" value="Genomic_DNA"/>
</dbReference>
<dbReference type="AlphaFoldDB" id="A0A0G1MPJ7"/>
<reference evidence="1 2" key="1">
    <citation type="journal article" date="2015" name="Nature">
        <title>rRNA introns, odd ribosomes, and small enigmatic genomes across a large radiation of phyla.</title>
        <authorList>
            <person name="Brown C.T."/>
            <person name="Hug L.A."/>
            <person name="Thomas B.C."/>
            <person name="Sharon I."/>
            <person name="Castelle C.J."/>
            <person name="Singh A."/>
            <person name="Wilkins M.J."/>
            <person name="Williams K.H."/>
            <person name="Banfield J.F."/>
        </authorList>
    </citation>
    <scope>NUCLEOTIDE SEQUENCE [LARGE SCALE GENOMIC DNA]</scope>
</reference>
<proteinExistence type="predicted"/>
<dbReference type="Proteomes" id="UP000034032">
    <property type="component" value="Unassembled WGS sequence"/>
</dbReference>
<evidence type="ECO:0000313" key="2">
    <source>
        <dbReference type="Proteomes" id="UP000034032"/>
    </source>
</evidence>
<accession>A0A0G1MPJ7</accession>
<dbReference type="PATRIC" id="fig|1619025.3.peg.104"/>